<evidence type="ECO:0000313" key="3">
    <source>
        <dbReference type="Proteomes" id="UP000430692"/>
    </source>
</evidence>
<protein>
    <recommendedName>
        <fullName evidence="4">Lipoprotein</fullName>
    </recommendedName>
</protein>
<evidence type="ECO:0000313" key="2">
    <source>
        <dbReference type="EMBL" id="MXQ53254.1"/>
    </source>
</evidence>
<organism evidence="2 3">
    <name type="scientific">Shimazuella alba</name>
    <dbReference type="NCBI Taxonomy" id="2690964"/>
    <lineage>
        <taxon>Bacteria</taxon>
        <taxon>Bacillati</taxon>
        <taxon>Bacillota</taxon>
        <taxon>Bacilli</taxon>
        <taxon>Bacillales</taxon>
        <taxon>Thermoactinomycetaceae</taxon>
        <taxon>Shimazuella</taxon>
    </lineage>
</organism>
<dbReference type="RefSeq" id="WP_160800612.1">
    <property type="nucleotide sequence ID" value="NZ_WUUL01000003.1"/>
</dbReference>
<dbReference type="InterPro" id="IPR015943">
    <property type="entry name" value="WD40/YVTN_repeat-like_dom_sf"/>
</dbReference>
<proteinExistence type="predicted"/>
<accession>A0A6I4VXS2</accession>
<feature type="signal peptide" evidence="1">
    <location>
        <begin position="1"/>
        <end position="20"/>
    </location>
</feature>
<dbReference type="Proteomes" id="UP000430692">
    <property type="component" value="Unassembled WGS sequence"/>
</dbReference>
<evidence type="ECO:0000256" key="1">
    <source>
        <dbReference type="SAM" id="SignalP"/>
    </source>
</evidence>
<evidence type="ECO:0008006" key="4">
    <source>
        <dbReference type="Google" id="ProtNLM"/>
    </source>
</evidence>
<comment type="caution">
    <text evidence="2">The sequence shown here is derived from an EMBL/GenBank/DDBJ whole genome shotgun (WGS) entry which is preliminary data.</text>
</comment>
<feature type="chain" id="PRO_5038709975" description="Lipoprotein" evidence="1">
    <location>
        <begin position="21"/>
        <end position="323"/>
    </location>
</feature>
<dbReference type="PROSITE" id="PS51257">
    <property type="entry name" value="PROKAR_LIPOPROTEIN"/>
    <property type="match status" value="1"/>
</dbReference>
<dbReference type="AlphaFoldDB" id="A0A6I4VXS2"/>
<dbReference type="SUPFAM" id="SSF50969">
    <property type="entry name" value="YVTN repeat-like/Quinoprotein amine dehydrogenase"/>
    <property type="match status" value="1"/>
</dbReference>
<keyword evidence="1" id="KW-0732">Signal</keyword>
<reference evidence="2 3" key="1">
    <citation type="submission" date="2019-12" db="EMBL/GenBank/DDBJ databases">
        <title>Whole-genome analyses of novel actinobacteria.</title>
        <authorList>
            <person name="Sahin N."/>
            <person name="Saygin H."/>
        </authorList>
    </citation>
    <scope>NUCLEOTIDE SEQUENCE [LARGE SCALE GENOMIC DNA]</scope>
    <source>
        <strain evidence="2 3">KC615</strain>
    </source>
</reference>
<gene>
    <name evidence="2" type="ORF">GSM42_05805</name>
</gene>
<name>A0A6I4VXS2_9BACL</name>
<dbReference type="InterPro" id="IPR011044">
    <property type="entry name" value="Quino_amine_DH_bsu"/>
</dbReference>
<sequence length="323" mass="36813">MRTYTFFLLVWLFFGLTACSTENTISQNKIGVLFTNASQPDSAFVIMDKKGTIESQVNIPAMGIFQVIRNENGNFLFPVQYDNKLFTLSPTKQLTSSSILPFPLYMSEVENFRLTTYNSSLHSGTVEWKDVNRTKRVQLPGFPRVATYDDQKIYVFATIIQQKKPVLYVLDRSAGTVDKVIPLQIDQANDLEIIDKKLFITSTASEKRIAILHLSSWKIDYLSLPKSQPEYILTFSNNILITYQGSTTLTILDRRSLRIQRAISLPQPVLKAKLDGNYLYVLSQIPNSGQGVIGVYRLSDWKLTRKIMLPAIRNTLIQDFVVF</sequence>
<dbReference type="EMBL" id="WUUL01000003">
    <property type="protein sequence ID" value="MXQ53254.1"/>
    <property type="molecule type" value="Genomic_DNA"/>
</dbReference>
<dbReference type="Gene3D" id="2.130.10.10">
    <property type="entry name" value="YVTN repeat-like/Quinoprotein amine dehydrogenase"/>
    <property type="match status" value="1"/>
</dbReference>
<keyword evidence="3" id="KW-1185">Reference proteome</keyword>